<sequence length="275" mass="29421">NNAEVDEIATYMNVGGKVIQSASDITAHDGKIRRVSNKDLLLIAASGKAIGAVRDNYSTDDPLADFATFFVGDKDQAIFAIISENDDQKGISFQHKDGVDAGILQSDGTLEIINHISGKSFTLNVQGQYRFDRLMVEGNQLSNRIENSPVDLRARGAGKISVITDEDNEFKVISNEGLRSGIIFESKGEVTGMVGFDESANSVFFGAGSGVMNIAQMQQQGWGIFIDETTGQIGIGGESLGVDDGAGFIIHYKSAFMGPSLTIDERMALVDVPIG</sequence>
<dbReference type="AlphaFoldDB" id="X1DEM5"/>
<name>X1DEM5_9ZZZZ</name>
<protein>
    <submittedName>
        <fullName evidence="1">Uncharacterized protein</fullName>
    </submittedName>
</protein>
<dbReference type="EMBL" id="BART01027587">
    <property type="protein sequence ID" value="GAG94876.1"/>
    <property type="molecule type" value="Genomic_DNA"/>
</dbReference>
<feature type="non-terminal residue" evidence="1">
    <location>
        <position position="1"/>
    </location>
</feature>
<gene>
    <name evidence="1" type="ORF">S01H4_48876</name>
</gene>
<proteinExistence type="predicted"/>
<evidence type="ECO:0000313" key="1">
    <source>
        <dbReference type="EMBL" id="GAG94876.1"/>
    </source>
</evidence>
<organism evidence="1">
    <name type="scientific">marine sediment metagenome</name>
    <dbReference type="NCBI Taxonomy" id="412755"/>
    <lineage>
        <taxon>unclassified sequences</taxon>
        <taxon>metagenomes</taxon>
        <taxon>ecological metagenomes</taxon>
    </lineage>
</organism>
<reference evidence="1" key="1">
    <citation type="journal article" date="2014" name="Front. Microbiol.">
        <title>High frequency of phylogenetically diverse reductive dehalogenase-homologous genes in deep subseafloor sedimentary metagenomes.</title>
        <authorList>
            <person name="Kawai M."/>
            <person name="Futagami T."/>
            <person name="Toyoda A."/>
            <person name="Takaki Y."/>
            <person name="Nishi S."/>
            <person name="Hori S."/>
            <person name="Arai W."/>
            <person name="Tsubouchi T."/>
            <person name="Morono Y."/>
            <person name="Uchiyama I."/>
            <person name="Ito T."/>
            <person name="Fujiyama A."/>
            <person name="Inagaki F."/>
            <person name="Takami H."/>
        </authorList>
    </citation>
    <scope>NUCLEOTIDE SEQUENCE</scope>
    <source>
        <strain evidence="1">Expedition CK06-06</strain>
    </source>
</reference>
<accession>X1DEM5</accession>
<feature type="non-terminal residue" evidence="1">
    <location>
        <position position="275"/>
    </location>
</feature>
<comment type="caution">
    <text evidence="1">The sequence shown here is derived from an EMBL/GenBank/DDBJ whole genome shotgun (WGS) entry which is preliminary data.</text>
</comment>